<reference evidence="1" key="1">
    <citation type="submission" date="2022-12" db="EMBL/GenBank/DDBJ databases">
        <authorList>
            <person name="Wang J."/>
        </authorList>
    </citation>
    <scope>NUCLEOTIDE SEQUENCE</scope>
    <source>
        <strain evidence="1">HY-45-18</strain>
    </source>
</reference>
<proteinExistence type="predicted"/>
<dbReference type="Proteomes" id="UP001078443">
    <property type="component" value="Unassembled WGS sequence"/>
</dbReference>
<comment type="caution">
    <text evidence="1">The sequence shown here is derived from an EMBL/GenBank/DDBJ whole genome shotgun (WGS) entry which is preliminary data.</text>
</comment>
<evidence type="ECO:0000313" key="2">
    <source>
        <dbReference type="Proteomes" id="UP001078443"/>
    </source>
</evidence>
<name>A0ABT4D2S9_9CLOT</name>
<keyword evidence="2" id="KW-1185">Reference proteome</keyword>
<protein>
    <submittedName>
        <fullName evidence="1">Uncharacterized protein</fullName>
    </submittedName>
</protein>
<accession>A0ABT4D2S9</accession>
<sequence length="54" mass="6499">MKIYPRRLEDESIAYEEILKLRAVVEKFDTEYLGLFLLVKICCFDIIRVNVILY</sequence>
<evidence type="ECO:0000313" key="1">
    <source>
        <dbReference type="EMBL" id="MCY6485534.1"/>
    </source>
</evidence>
<organism evidence="1 2">
    <name type="scientific">Clostridium aestuarii</name>
    <dbReference type="NCBI Taxonomy" id="338193"/>
    <lineage>
        <taxon>Bacteria</taxon>
        <taxon>Bacillati</taxon>
        <taxon>Bacillota</taxon>
        <taxon>Clostridia</taxon>
        <taxon>Eubacteriales</taxon>
        <taxon>Clostridiaceae</taxon>
        <taxon>Clostridium</taxon>
    </lineage>
</organism>
<gene>
    <name evidence="1" type="ORF">OW763_14460</name>
</gene>
<dbReference type="RefSeq" id="WP_268041936.1">
    <property type="nucleotide sequence ID" value="NZ_JAPQER010000007.1"/>
</dbReference>
<dbReference type="EMBL" id="JAPQER010000007">
    <property type="protein sequence ID" value="MCY6485534.1"/>
    <property type="molecule type" value="Genomic_DNA"/>
</dbReference>